<dbReference type="PROSITE" id="PS51257">
    <property type="entry name" value="PROKAR_LIPOPROTEIN"/>
    <property type="match status" value="1"/>
</dbReference>
<evidence type="ECO:0000259" key="5">
    <source>
        <dbReference type="PROSITE" id="PS51352"/>
    </source>
</evidence>
<dbReference type="Gene3D" id="3.40.30.10">
    <property type="entry name" value="Glutaredoxin"/>
    <property type="match status" value="1"/>
</dbReference>
<accession>A0A1Q2M627</accession>
<feature type="domain" description="Thioredoxin" evidence="5">
    <location>
        <begin position="29"/>
        <end position="164"/>
    </location>
</feature>
<dbReference type="PROSITE" id="PS51352">
    <property type="entry name" value="THIOREDOXIN_2"/>
    <property type="match status" value="1"/>
</dbReference>
<dbReference type="InterPro" id="IPR036249">
    <property type="entry name" value="Thioredoxin-like_sf"/>
</dbReference>
<dbReference type="InterPro" id="IPR050553">
    <property type="entry name" value="Thioredoxin_ResA/DsbE_sf"/>
</dbReference>
<dbReference type="Pfam" id="PF00578">
    <property type="entry name" value="AhpC-TSA"/>
    <property type="match status" value="1"/>
</dbReference>
<dbReference type="InterPro" id="IPR013766">
    <property type="entry name" value="Thioredoxin_domain"/>
</dbReference>
<dbReference type="OrthoDB" id="9796554at2"/>
<keyword evidence="4" id="KW-0676">Redox-active center</keyword>
<evidence type="ECO:0000256" key="2">
    <source>
        <dbReference type="ARBA" id="ARBA00022748"/>
    </source>
</evidence>
<evidence type="ECO:0000256" key="4">
    <source>
        <dbReference type="ARBA" id="ARBA00023284"/>
    </source>
</evidence>
<dbReference type="CDD" id="cd02966">
    <property type="entry name" value="TlpA_like_family"/>
    <property type="match status" value="1"/>
</dbReference>
<dbReference type="PANTHER" id="PTHR42852:SF6">
    <property type="entry name" value="THIOL:DISULFIDE INTERCHANGE PROTEIN DSBE"/>
    <property type="match status" value="1"/>
</dbReference>
<dbReference type="GO" id="GO:0015036">
    <property type="term" value="F:disulfide oxidoreductase activity"/>
    <property type="evidence" value="ECO:0007669"/>
    <property type="project" value="UniProtKB-ARBA"/>
</dbReference>
<protein>
    <recommendedName>
        <fullName evidence="5">Thioredoxin domain-containing protein</fullName>
    </recommendedName>
</protein>
<dbReference type="STRING" id="260552.Mag101_11505"/>
<keyword evidence="2" id="KW-0201">Cytochrome c-type biogenesis</keyword>
<dbReference type="PANTHER" id="PTHR42852">
    <property type="entry name" value="THIOL:DISULFIDE INTERCHANGE PROTEIN DSBE"/>
    <property type="match status" value="1"/>
</dbReference>
<dbReference type="AlphaFoldDB" id="A0A1Q2M627"/>
<sequence length="165" mass="18238">MRAAASRRVKQPSLERFRALFLLIAVLALATGCGAGSGGLADLHGKPLDTSGKVLLVNYWAEWCAPCREEIPELNTFYGEHQDQVLVLGINFDQPPKEEIQRQADKFGIAFPLLADAPEGRWGQAVPQVLPSTFIIDRHGQWQRTLIGPQTAESLMEAIQPYLSE</sequence>
<dbReference type="GO" id="GO:0017004">
    <property type="term" value="P:cytochrome complex assembly"/>
    <property type="evidence" value="ECO:0007669"/>
    <property type="project" value="UniProtKB-KW"/>
</dbReference>
<dbReference type="SUPFAM" id="SSF52833">
    <property type="entry name" value="Thioredoxin-like"/>
    <property type="match status" value="1"/>
</dbReference>
<dbReference type="InterPro" id="IPR000866">
    <property type="entry name" value="AhpC/TSA"/>
</dbReference>
<dbReference type="Proteomes" id="UP000188219">
    <property type="component" value="Chromosome"/>
</dbReference>
<keyword evidence="7" id="KW-1185">Reference proteome</keyword>
<dbReference type="InterPro" id="IPR017937">
    <property type="entry name" value="Thioredoxin_CS"/>
</dbReference>
<dbReference type="RefSeq" id="WP_077404986.1">
    <property type="nucleotide sequence ID" value="NZ_CP019650.1"/>
</dbReference>
<organism evidence="6 7">
    <name type="scientific">Microbulbifer agarilyticus</name>
    <dbReference type="NCBI Taxonomy" id="260552"/>
    <lineage>
        <taxon>Bacteria</taxon>
        <taxon>Pseudomonadati</taxon>
        <taxon>Pseudomonadota</taxon>
        <taxon>Gammaproteobacteria</taxon>
        <taxon>Cellvibrionales</taxon>
        <taxon>Microbulbiferaceae</taxon>
        <taxon>Microbulbifer</taxon>
    </lineage>
</organism>
<reference evidence="6" key="1">
    <citation type="submission" date="2017-02" db="EMBL/GenBank/DDBJ databases">
        <title>Genome of Microbulbifer agarilyticus GP101.</title>
        <authorList>
            <person name="Jung J."/>
            <person name="Bae S.S."/>
            <person name="Baek K."/>
        </authorList>
    </citation>
    <scope>NUCLEOTIDE SEQUENCE [LARGE SCALE GENOMIC DNA]</scope>
    <source>
        <strain evidence="6">GP101</strain>
    </source>
</reference>
<dbReference type="EMBL" id="CP019650">
    <property type="protein sequence ID" value="AQQ68193.1"/>
    <property type="molecule type" value="Genomic_DNA"/>
</dbReference>
<dbReference type="GO" id="GO:0030313">
    <property type="term" value="C:cell envelope"/>
    <property type="evidence" value="ECO:0007669"/>
    <property type="project" value="UniProtKB-SubCell"/>
</dbReference>
<keyword evidence="3" id="KW-1015">Disulfide bond</keyword>
<comment type="subcellular location">
    <subcellularLocation>
        <location evidence="1">Cell envelope</location>
    </subcellularLocation>
</comment>
<evidence type="ECO:0000256" key="3">
    <source>
        <dbReference type="ARBA" id="ARBA00023157"/>
    </source>
</evidence>
<evidence type="ECO:0000256" key="1">
    <source>
        <dbReference type="ARBA" id="ARBA00004196"/>
    </source>
</evidence>
<gene>
    <name evidence="6" type="ORF">Mag101_11505</name>
</gene>
<dbReference type="KEGG" id="maga:Mag101_11505"/>
<proteinExistence type="predicted"/>
<evidence type="ECO:0000313" key="7">
    <source>
        <dbReference type="Proteomes" id="UP000188219"/>
    </source>
</evidence>
<name>A0A1Q2M627_9GAMM</name>
<evidence type="ECO:0000313" key="6">
    <source>
        <dbReference type="EMBL" id="AQQ68193.1"/>
    </source>
</evidence>
<dbReference type="GO" id="GO:0016209">
    <property type="term" value="F:antioxidant activity"/>
    <property type="evidence" value="ECO:0007669"/>
    <property type="project" value="InterPro"/>
</dbReference>
<dbReference type="PROSITE" id="PS00194">
    <property type="entry name" value="THIOREDOXIN_1"/>
    <property type="match status" value="1"/>
</dbReference>